<evidence type="ECO:0000256" key="2">
    <source>
        <dbReference type="ARBA" id="ARBA00023136"/>
    </source>
</evidence>
<keyword evidence="1 4" id="KW-0732">Signal</keyword>
<feature type="domain" description="LptD C-terminal" evidence="6">
    <location>
        <begin position="301"/>
        <end position="666"/>
    </location>
</feature>
<dbReference type="STRING" id="584787.GCA_001247655_03694"/>
<dbReference type="NCBIfam" id="NF002997">
    <property type="entry name" value="PRK03761.1"/>
    <property type="match status" value="1"/>
</dbReference>
<evidence type="ECO:0000256" key="3">
    <source>
        <dbReference type="ARBA" id="ARBA00023237"/>
    </source>
</evidence>
<keyword evidence="2 4" id="KW-0472">Membrane</keyword>
<dbReference type="EMBL" id="RJUL01000001">
    <property type="protein sequence ID" value="ROQ30715.1"/>
    <property type="molecule type" value="Genomic_DNA"/>
</dbReference>
<proteinExistence type="inferred from homology"/>
<reference evidence="7 8" key="1">
    <citation type="submission" date="2018-11" db="EMBL/GenBank/DDBJ databases">
        <title>Genomic Encyclopedia of Type Strains, Phase IV (KMG-IV): sequencing the most valuable type-strain genomes for metagenomic binning, comparative biology and taxonomic classification.</title>
        <authorList>
            <person name="Goeker M."/>
        </authorList>
    </citation>
    <scope>NUCLEOTIDE SEQUENCE [LARGE SCALE GENOMIC DNA]</scope>
    <source>
        <strain evidence="7 8">DSM 21945</strain>
    </source>
</reference>
<evidence type="ECO:0000256" key="4">
    <source>
        <dbReference type="HAMAP-Rule" id="MF_01411"/>
    </source>
</evidence>
<dbReference type="GO" id="GO:0009279">
    <property type="term" value="C:cell outer membrane"/>
    <property type="evidence" value="ECO:0007669"/>
    <property type="project" value="UniProtKB-SubCell"/>
</dbReference>
<dbReference type="AlphaFoldDB" id="A0A3N1PPN4"/>
<dbReference type="InterPro" id="IPR050218">
    <property type="entry name" value="LptD"/>
</dbReference>
<dbReference type="Pfam" id="PF03968">
    <property type="entry name" value="LptD_N"/>
    <property type="match status" value="1"/>
</dbReference>
<feature type="domain" description="Organic solvent tolerance-like N-terminal" evidence="5">
    <location>
        <begin position="65"/>
        <end position="191"/>
    </location>
</feature>
<keyword evidence="8" id="KW-1185">Reference proteome</keyword>
<dbReference type="GO" id="GO:0043165">
    <property type="term" value="P:Gram-negative-bacterium-type cell outer membrane assembly"/>
    <property type="evidence" value="ECO:0007669"/>
    <property type="project" value="UniProtKB-UniRule"/>
</dbReference>
<evidence type="ECO:0000259" key="5">
    <source>
        <dbReference type="Pfam" id="PF03968"/>
    </source>
</evidence>
<dbReference type="InterPro" id="IPR005653">
    <property type="entry name" value="OstA-like_N"/>
</dbReference>
<dbReference type="GO" id="GO:0015920">
    <property type="term" value="P:lipopolysaccharide transport"/>
    <property type="evidence" value="ECO:0007669"/>
    <property type="project" value="InterPro"/>
</dbReference>
<organism evidence="7 8">
    <name type="scientific">Gallaecimonas pentaromativorans</name>
    <dbReference type="NCBI Taxonomy" id="584787"/>
    <lineage>
        <taxon>Bacteria</taxon>
        <taxon>Pseudomonadati</taxon>
        <taxon>Pseudomonadota</taxon>
        <taxon>Gammaproteobacteria</taxon>
        <taxon>Enterobacterales</taxon>
        <taxon>Gallaecimonadaceae</taxon>
        <taxon>Gallaecimonas</taxon>
    </lineage>
</organism>
<dbReference type="InterPro" id="IPR020889">
    <property type="entry name" value="LipoPS_assembly_LptD"/>
</dbReference>
<evidence type="ECO:0000259" key="6">
    <source>
        <dbReference type="Pfam" id="PF04453"/>
    </source>
</evidence>
<accession>A0A3N1PPN4</accession>
<evidence type="ECO:0000313" key="7">
    <source>
        <dbReference type="EMBL" id="ROQ30715.1"/>
    </source>
</evidence>
<sequence precursor="true">MGRSVTKVRHWLLLSAVAASVSQALAAEQEFGKTCQPPPLPVKSSEGQDIKPLNESAIQATAKETVIQGQDSALLKGNVKINQGGRELSADEALLDRKNNRIKAKGTVSFNDGRLHLSSDSLDAHTDENRADLESVTYKLLGTNARGSAKKLHVSQDDGMTLEGGNFTTCPADDPAWAIDANEIHVDPDEGWGEAWGAKFRLYDVPVFYFPYLSFPVSGERKSGLLYPTFTSSDKRGLEYAQPIYWNIAPNLDATITPRYMSYRGTQLNTQFRYLVGDDDLGQFNIEYLPNDRKFAGADDTRYLFNWQHSGKADEHWRYNADYTTLSDDAYFVDMDSKMGSSTDTQITRTGSVAYLSYGWNFLAEVKDFEVLGDYPEPYKVVPRLELSRDDTNFWNGLDFSFYSELSSFDNNDNTQPTAERLHLEPTISFPLNSPAGNLTTELKLYQTFYEQHDPTRRLNDSVSRTLPQLRVYGQLNFERQLELAGRNYRQTLEPQFQYLYIPKEDQSDIGLYDTTLLGEDYHALFRNRRYSGLDRITDANQVTLGVTSRIFDQKNQERMRVSIGQIFYLRDATVGLENDVGQVTNSTSALAGEIDLRVDKNWSLSSNILYDTDTGKTNKGNFRVDYRVSDDKLVQFTHRYVRDISDGVNIDQAGISGAWAVNSNWKVFASHYEDLNLHRAEETYGGFEYEACCFAVRVTARRHLNTILSNSIEFAGQPTYENSISFEFIFKGLGGHGTSGDQLLSKGLFSYREPYNLSY</sequence>
<name>A0A3N1PPN4_9GAMM</name>
<comment type="subcellular location">
    <subcellularLocation>
        <location evidence="4">Cell outer membrane</location>
    </subcellularLocation>
</comment>
<evidence type="ECO:0000256" key="1">
    <source>
        <dbReference type="ARBA" id="ARBA00022729"/>
    </source>
</evidence>
<evidence type="ECO:0000313" key="8">
    <source>
        <dbReference type="Proteomes" id="UP000268033"/>
    </source>
</evidence>
<feature type="signal peptide" evidence="4">
    <location>
        <begin position="1"/>
        <end position="26"/>
    </location>
</feature>
<dbReference type="InterPro" id="IPR007543">
    <property type="entry name" value="LptD_C"/>
</dbReference>
<comment type="similarity">
    <text evidence="4">Belongs to the LptD family.</text>
</comment>
<gene>
    <name evidence="4" type="primary">lptD</name>
    <name evidence="7" type="ORF">EDC28_101407</name>
</gene>
<comment type="subunit">
    <text evidence="4">Component of the lipopolysaccharide transport and assembly complex. Interacts with LptE and LptA.</text>
</comment>
<dbReference type="Proteomes" id="UP000268033">
    <property type="component" value="Unassembled WGS sequence"/>
</dbReference>
<feature type="chain" id="PRO_5018344925" description="LPS-assembly protein LptD" evidence="4">
    <location>
        <begin position="27"/>
        <end position="760"/>
    </location>
</feature>
<dbReference type="GO" id="GO:1990351">
    <property type="term" value="C:transporter complex"/>
    <property type="evidence" value="ECO:0007669"/>
    <property type="project" value="TreeGrafter"/>
</dbReference>
<dbReference type="HAMAP" id="MF_01411">
    <property type="entry name" value="LPS_assembly_LptD"/>
    <property type="match status" value="1"/>
</dbReference>
<protein>
    <recommendedName>
        <fullName evidence="4">LPS-assembly protein LptD</fullName>
    </recommendedName>
</protein>
<comment type="caution">
    <text evidence="7">The sequence shown here is derived from an EMBL/GenBank/DDBJ whole genome shotgun (WGS) entry which is preliminary data.</text>
</comment>
<comment type="function">
    <text evidence="4">Together with LptE, is involved in the assembly of lipopolysaccharide (LPS) at the surface of the outer membrane.</text>
</comment>
<dbReference type="Pfam" id="PF04453">
    <property type="entry name" value="LptD"/>
    <property type="match status" value="1"/>
</dbReference>
<dbReference type="PANTHER" id="PTHR30189:SF1">
    <property type="entry name" value="LPS-ASSEMBLY PROTEIN LPTD"/>
    <property type="match status" value="1"/>
</dbReference>
<keyword evidence="3 4" id="KW-0998">Cell outer membrane</keyword>
<dbReference type="PANTHER" id="PTHR30189">
    <property type="entry name" value="LPS-ASSEMBLY PROTEIN"/>
    <property type="match status" value="1"/>
</dbReference>
<comment type="caution">
    <text evidence="4">Lacks conserved residue(s) required for the propagation of feature annotation.</text>
</comment>